<accession>A0A7T1GW13</accession>
<protein>
    <recommendedName>
        <fullName evidence="1">RNA-directed RNA polymerase</fullName>
        <ecNumber evidence="1">2.7.7.48</ecNumber>
    </recommendedName>
</protein>
<reference evidence="5" key="1">
    <citation type="submission" date="2020-07" db="EMBL/GenBank/DDBJ databases">
        <authorList>
            <person name="Guo L."/>
            <person name="Lu X."/>
            <person name="Guo D."/>
        </authorList>
    </citation>
    <scope>NUCLEOTIDE SEQUENCE</scope>
    <source>
        <strain evidence="5">CHNtp</strain>
    </source>
</reference>
<proteinExistence type="predicted"/>
<evidence type="ECO:0000256" key="1">
    <source>
        <dbReference type="ARBA" id="ARBA00012494"/>
    </source>
</evidence>
<evidence type="ECO:0000256" key="2">
    <source>
        <dbReference type="ARBA" id="ARBA00022484"/>
    </source>
</evidence>
<name>A0A7T1GW13_9REOV</name>
<evidence type="ECO:0000313" key="5">
    <source>
        <dbReference type="EMBL" id="QPN36924.1"/>
    </source>
</evidence>
<dbReference type="EMBL" id="MT721841">
    <property type="protein sequence ID" value="QPN36924.1"/>
    <property type="molecule type" value="Genomic_RNA"/>
</dbReference>
<dbReference type="InterPro" id="IPR043502">
    <property type="entry name" value="DNA/RNA_pol_sf"/>
</dbReference>
<evidence type="ECO:0000256" key="4">
    <source>
        <dbReference type="ARBA" id="ARBA00022695"/>
    </source>
</evidence>
<dbReference type="GO" id="GO:0003968">
    <property type="term" value="F:RNA-directed RNA polymerase activity"/>
    <property type="evidence" value="ECO:0007669"/>
    <property type="project" value="UniProtKB-KW"/>
</dbReference>
<dbReference type="SUPFAM" id="SSF56672">
    <property type="entry name" value="DNA/RNA polymerases"/>
    <property type="match status" value="1"/>
</dbReference>
<keyword evidence="2" id="KW-0696">RNA-directed RNA polymerase</keyword>
<organism evidence="5">
    <name type="scientific">Shenzhen reo-like virus 2</name>
    <dbReference type="NCBI Taxonomy" id="2789380"/>
    <lineage>
        <taxon>Viruses</taxon>
        <taxon>Riboviria</taxon>
        <taxon>Orthornavirae</taxon>
        <taxon>Duplornaviricota</taxon>
        <taxon>Resentoviricetes</taxon>
        <taxon>Reovirales</taxon>
    </lineage>
</organism>
<keyword evidence="4" id="KW-0548">Nucleotidyltransferase</keyword>
<dbReference type="EC" id="2.7.7.48" evidence="1"/>
<keyword evidence="3" id="KW-0808">Transferase</keyword>
<evidence type="ECO:0000256" key="3">
    <source>
        <dbReference type="ARBA" id="ARBA00022679"/>
    </source>
</evidence>
<sequence length="1293" mass="147715">MTISGKEANVAFVWNNLFKDVPIDTELNEMVLNKELIFWYDIPDKDNIYLRSEIPQFKLTDKIEKRFVFDRSKDQIIRVRNDHSDRGYNEVSFWDYLTSRAKKELNPKFVAGMKPSHILLMLRKVIELSYEKSDPIYIAAFRIISLVKSWMDKFGKMGSKYQNPVRVSEGEISSWSTDSHFLKRLAVAMNGILLLIMYEKFIRRYPPYCDVVVELCSNMFINYIEFIRDYKKVHGKMIAAPYLIPWHDTATLRKLPVKVPFHELKGQPDEGAFDAHLHCAYKERFEWRIYKLQRDKKLPPHAVCQSCMLKFSQDKFFIGARLPQIKDCLKELNSKLNLKHTAKLAALCSVRLPNITSPMAIAALNSTMVMSGFTETGPIADVEKTLTEAREFTDSEDNNFDGARATIKVEFHKRLVYAYKNLMKVCMDKGLFIKPHEFKNMGLSLVTGKSSGLGTYTLNLDDTFDLHGEKVKSIKFTDKRMTYLTMSDKLMNFNSQEQITRSYKSWREKIEMDKTIEFDEKIDPMKYPDGKALKQNPIGIRNVPGGKPTRAVYINSIFIHILQHVAYPYIEYYRRKYIPEYAKDIFPNEEDGGLTNAKVLIDNTEGFMDMLVYASTQEDALLYWIDFSGYDTSETYDATGKFKFNGIREFIRDYKSAYVTSDMFKEPYLVIDGQPAAYPEIIAFLERAETQNYYFIKDRAAIKEFQVRHLPSGSLGTYDENTINNSMQTSIANDMLVENIENCEGMTYVVISGDDNGGVILDDHTVHYNEEQMQKMLSIVMETGVNCGFRVNEQKSGMGQGQIEMAKIIAVQGTVLRAGATQLFEAEKHSKALTITEDLRGLANKLQMFMTRYPMRSDVWYLVQHLTLLLAYKLDITGKRKDVNSGSTIDRRSFFPNPIVHITNPNLEGGLGATISGCGLAEFAVLMRLMKNGDTKNLFLMMCDLASRIKFKTVNELVDKLKNYIKKTKFTVTAPNGSVYSNAFTNLARSLNLDQLSLDASKKSNQRLKNLNVKIDDRALYKNSRLTSVEESLKSALSSQKSKTLRLFELTEAIKSKLDPSRAKGMLDKSFPLLMRHHVQFGNPTLPIFKVTKYDVCADSLQLVYRQVGPRYGLGSITNFNSLKPYTDVIASARRTTHMNPSVTEESLRDIVISALNHAKGNTSAQSVVEDVIIAIFGQLDDLVKLVSGIVRDQTAFRAAELGYTASGSIMTNVDVNMDNMQRLVTSVELQYKRNFHLQMGFYMFMFNASVTGIARSITLTSGLDYQEVRYDLLPLAAYFSPQIAIDRIDDRR</sequence>